<accession>A0AAV2EKJ1</accession>
<protein>
    <submittedName>
        <fullName evidence="1">Uncharacterized protein</fullName>
    </submittedName>
</protein>
<proteinExistence type="predicted"/>
<evidence type="ECO:0000313" key="2">
    <source>
        <dbReference type="Proteomes" id="UP001497516"/>
    </source>
</evidence>
<reference evidence="1 2" key="1">
    <citation type="submission" date="2024-04" db="EMBL/GenBank/DDBJ databases">
        <authorList>
            <person name="Fracassetti M."/>
        </authorList>
    </citation>
    <scope>NUCLEOTIDE SEQUENCE [LARGE SCALE GENOMIC DNA]</scope>
</reference>
<organism evidence="1 2">
    <name type="scientific">Linum trigynum</name>
    <dbReference type="NCBI Taxonomy" id="586398"/>
    <lineage>
        <taxon>Eukaryota</taxon>
        <taxon>Viridiplantae</taxon>
        <taxon>Streptophyta</taxon>
        <taxon>Embryophyta</taxon>
        <taxon>Tracheophyta</taxon>
        <taxon>Spermatophyta</taxon>
        <taxon>Magnoliopsida</taxon>
        <taxon>eudicotyledons</taxon>
        <taxon>Gunneridae</taxon>
        <taxon>Pentapetalae</taxon>
        <taxon>rosids</taxon>
        <taxon>fabids</taxon>
        <taxon>Malpighiales</taxon>
        <taxon>Linaceae</taxon>
        <taxon>Linum</taxon>
    </lineage>
</organism>
<sequence length="108" mass="11679">MAPLPQTGWTAVEKKDRSVRVPGGLMLNALAAVIECGDVADPIKILKEAHSRTAKPGSSTACGLHNYPGAEGRGFEVRKRGVRRNAVAYELSIQQSRFNCPFQFVPSV</sequence>
<dbReference type="Proteomes" id="UP001497516">
    <property type="component" value="Chromosome 4"/>
</dbReference>
<dbReference type="AlphaFoldDB" id="A0AAV2EKJ1"/>
<keyword evidence="2" id="KW-1185">Reference proteome</keyword>
<evidence type="ECO:0000313" key="1">
    <source>
        <dbReference type="EMBL" id="CAL1386078.1"/>
    </source>
</evidence>
<name>A0AAV2EKJ1_9ROSI</name>
<gene>
    <name evidence="1" type="ORF">LTRI10_LOCUS27166</name>
</gene>
<dbReference type="EMBL" id="OZ034817">
    <property type="protein sequence ID" value="CAL1386078.1"/>
    <property type="molecule type" value="Genomic_DNA"/>
</dbReference>